<protein>
    <submittedName>
        <fullName evidence="1">Uncharacterized protein</fullName>
    </submittedName>
</protein>
<reference evidence="1" key="1">
    <citation type="submission" date="2014-09" db="EMBL/GenBank/DDBJ databases">
        <authorList>
            <person name="Magalhaes I.L.F."/>
            <person name="Oliveira U."/>
            <person name="Santos F.R."/>
            <person name="Vidigal T.H.D.A."/>
            <person name="Brescovit A.D."/>
            <person name="Santos A.J."/>
        </authorList>
    </citation>
    <scope>NUCLEOTIDE SEQUENCE</scope>
    <source>
        <tissue evidence="1">Shoot tissue taken approximately 20 cm above the soil surface</tissue>
    </source>
</reference>
<accession>A0A0A8Z7T6</accession>
<reference evidence="1" key="2">
    <citation type="journal article" date="2015" name="Data Brief">
        <title>Shoot transcriptome of the giant reed, Arundo donax.</title>
        <authorList>
            <person name="Barrero R.A."/>
            <person name="Guerrero F.D."/>
            <person name="Moolhuijzen P."/>
            <person name="Goolsby J.A."/>
            <person name="Tidwell J."/>
            <person name="Bellgard S.E."/>
            <person name="Bellgard M.I."/>
        </authorList>
    </citation>
    <scope>NUCLEOTIDE SEQUENCE</scope>
    <source>
        <tissue evidence="1">Shoot tissue taken approximately 20 cm above the soil surface</tissue>
    </source>
</reference>
<dbReference type="AlphaFoldDB" id="A0A0A8Z7T6"/>
<sequence>MKLTFRTIGTDNRAVGSTIFTQNRITVHYKKLEQGSCGLAV</sequence>
<evidence type="ECO:0000313" key="1">
    <source>
        <dbReference type="EMBL" id="JAD32810.1"/>
    </source>
</evidence>
<proteinExistence type="predicted"/>
<organism evidence="1">
    <name type="scientific">Arundo donax</name>
    <name type="common">Giant reed</name>
    <name type="synonym">Donax arundinaceus</name>
    <dbReference type="NCBI Taxonomy" id="35708"/>
    <lineage>
        <taxon>Eukaryota</taxon>
        <taxon>Viridiplantae</taxon>
        <taxon>Streptophyta</taxon>
        <taxon>Embryophyta</taxon>
        <taxon>Tracheophyta</taxon>
        <taxon>Spermatophyta</taxon>
        <taxon>Magnoliopsida</taxon>
        <taxon>Liliopsida</taxon>
        <taxon>Poales</taxon>
        <taxon>Poaceae</taxon>
        <taxon>PACMAD clade</taxon>
        <taxon>Arundinoideae</taxon>
        <taxon>Arundineae</taxon>
        <taxon>Arundo</taxon>
    </lineage>
</organism>
<dbReference type="EMBL" id="GBRH01265085">
    <property type="protein sequence ID" value="JAD32810.1"/>
    <property type="molecule type" value="Transcribed_RNA"/>
</dbReference>
<name>A0A0A8Z7T6_ARUDO</name>